<dbReference type="RefSeq" id="WP_316412914.1">
    <property type="nucleotide sequence ID" value="NZ_AP027080.1"/>
</dbReference>
<feature type="compositionally biased region" description="Pro residues" evidence="1">
    <location>
        <begin position="183"/>
        <end position="208"/>
    </location>
</feature>
<evidence type="ECO:0000313" key="3">
    <source>
        <dbReference type="EMBL" id="BDU74238.1"/>
    </source>
</evidence>
<proteinExistence type="predicted"/>
<feature type="signal peptide" evidence="2">
    <location>
        <begin position="1"/>
        <end position="18"/>
    </location>
</feature>
<sequence length="247" mass="26445">MRILPAALALMMIPAVQAAPRRTWDFGTLSYVKRVPAEKGAPANAHPATLDPAALAQALGAVRFADGAKDAPLFIPAEAEALSKALAEALAAAGPGEDLVILSTLKREGGFFAESLGVTARVFLAGGKLNLLVHDARLDFVYAYNLDNRLPPFEYGFRAKPAPTVLKAEGAASPRPDWLELPLPSPKPAAATPPPAAKPDAAKPPIPPSIEERLRGLKRFRDQDLITEAEYVKQKQDLLKEYTRGND</sequence>
<reference evidence="4" key="1">
    <citation type="journal article" date="2023" name="Int. J. Syst. Evol. Microbiol.">
        <title>Mesoterricola silvestris gen. nov., sp. nov., Mesoterricola sediminis sp. nov., Geothrix oryzae sp. nov., Geothrix edaphica sp. nov., Geothrix rubra sp. nov., and Geothrix limicola sp. nov., six novel members of Acidobacteriota isolated from soils.</title>
        <authorList>
            <person name="Itoh H."/>
            <person name="Sugisawa Y."/>
            <person name="Mise K."/>
            <person name="Xu Z."/>
            <person name="Kuniyasu M."/>
            <person name="Ushijima N."/>
            <person name="Kawano K."/>
            <person name="Kobayashi E."/>
            <person name="Shiratori Y."/>
            <person name="Masuda Y."/>
            <person name="Senoo K."/>
        </authorList>
    </citation>
    <scope>NUCLEOTIDE SEQUENCE [LARGE SCALE GENOMIC DNA]</scope>
    <source>
        <strain evidence="4">W79</strain>
    </source>
</reference>
<keyword evidence="4" id="KW-1185">Reference proteome</keyword>
<dbReference type="EMBL" id="AP027080">
    <property type="protein sequence ID" value="BDU74238.1"/>
    <property type="molecule type" value="Genomic_DNA"/>
</dbReference>
<evidence type="ECO:0000256" key="2">
    <source>
        <dbReference type="SAM" id="SignalP"/>
    </source>
</evidence>
<evidence type="ECO:0000256" key="1">
    <source>
        <dbReference type="SAM" id="MobiDB-lite"/>
    </source>
</evidence>
<gene>
    <name evidence="3" type="ORF">METEAL_34120</name>
</gene>
<name>A0AA48H9H4_9BACT</name>
<keyword evidence="2" id="KW-0732">Signal</keyword>
<accession>A0AA48H9H4</accession>
<organism evidence="3 4">
    <name type="scientific">Mesoterricola silvestris</name>
    <dbReference type="NCBI Taxonomy" id="2927979"/>
    <lineage>
        <taxon>Bacteria</taxon>
        <taxon>Pseudomonadati</taxon>
        <taxon>Acidobacteriota</taxon>
        <taxon>Holophagae</taxon>
        <taxon>Holophagales</taxon>
        <taxon>Holophagaceae</taxon>
        <taxon>Mesoterricola</taxon>
    </lineage>
</organism>
<protein>
    <recommendedName>
        <fullName evidence="5">SHOCT domain-containing protein</fullName>
    </recommendedName>
</protein>
<dbReference type="Proteomes" id="UP001238179">
    <property type="component" value="Chromosome"/>
</dbReference>
<evidence type="ECO:0008006" key="5">
    <source>
        <dbReference type="Google" id="ProtNLM"/>
    </source>
</evidence>
<feature type="chain" id="PRO_5041426777" description="SHOCT domain-containing protein" evidence="2">
    <location>
        <begin position="19"/>
        <end position="247"/>
    </location>
</feature>
<dbReference type="AlphaFoldDB" id="A0AA48H9H4"/>
<feature type="region of interest" description="Disordered" evidence="1">
    <location>
        <begin position="176"/>
        <end position="209"/>
    </location>
</feature>
<dbReference type="KEGG" id="msil:METEAL_34120"/>
<evidence type="ECO:0000313" key="4">
    <source>
        <dbReference type="Proteomes" id="UP001238179"/>
    </source>
</evidence>